<evidence type="ECO:0000256" key="3">
    <source>
        <dbReference type="ARBA" id="ARBA00022679"/>
    </source>
</evidence>
<evidence type="ECO:0000256" key="4">
    <source>
        <dbReference type="SAM" id="MobiDB-lite"/>
    </source>
</evidence>
<gene>
    <name evidence="6" type="ORF">GCM10023185_06550</name>
</gene>
<name>A0ABP8I241_9BACT</name>
<evidence type="ECO:0000259" key="5">
    <source>
        <dbReference type="Pfam" id="PF00535"/>
    </source>
</evidence>
<evidence type="ECO:0000256" key="1">
    <source>
        <dbReference type="ARBA" id="ARBA00006739"/>
    </source>
</evidence>
<evidence type="ECO:0000313" key="7">
    <source>
        <dbReference type="Proteomes" id="UP001501153"/>
    </source>
</evidence>
<evidence type="ECO:0000313" key="6">
    <source>
        <dbReference type="EMBL" id="GAA4349656.1"/>
    </source>
</evidence>
<feature type="region of interest" description="Disordered" evidence="4">
    <location>
        <begin position="1"/>
        <end position="22"/>
    </location>
</feature>
<dbReference type="RefSeq" id="WP_345233784.1">
    <property type="nucleotide sequence ID" value="NZ_BAABGZ010000010.1"/>
</dbReference>
<protein>
    <submittedName>
        <fullName evidence="6">Glycosyltransferase family 2 protein</fullName>
    </submittedName>
</protein>
<organism evidence="6 7">
    <name type="scientific">Hymenobacter saemangeumensis</name>
    <dbReference type="NCBI Taxonomy" id="1084522"/>
    <lineage>
        <taxon>Bacteria</taxon>
        <taxon>Pseudomonadati</taxon>
        <taxon>Bacteroidota</taxon>
        <taxon>Cytophagia</taxon>
        <taxon>Cytophagales</taxon>
        <taxon>Hymenobacteraceae</taxon>
        <taxon>Hymenobacter</taxon>
    </lineage>
</organism>
<dbReference type="Pfam" id="PF00535">
    <property type="entry name" value="Glycos_transf_2"/>
    <property type="match status" value="1"/>
</dbReference>
<dbReference type="CDD" id="cd04186">
    <property type="entry name" value="GT_2_like_c"/>
    <property type="match status" value="1"/>
</dbReference>
<evidence type="ECO:0000256" key="2">
    <source>
        <dbReference type="ARBA" id="ARBA00022676"/>
    </source>
</evidence>
<comment type="caution">
    <text evidence="6">The sequence shown here is derived from an EMBL/GenBank/DDBJ whole genome shotgun (WGS) entry which is preliminary data.</text>
</comment>
<dbReference type="InterPro" id="IPR029044">
    <property type="entry name" value="Nucleotide-diphossugar_trans"/>
</dbReference>
<keyword evidence="3" id="KW-0808">Transferase</keyword>
<dbReference type="InterPro" id="IPR001173">
    <property type="entry name" value="Glyco_trans_2-like"/>
</dbReference>
<keyword evidence="2" id="KW-0328">Glycosyltransferase</keyword>
<dbReference type="Gene3D" id="3.90.550.10">
    <property type="entry name" value="Spore Coat Polysaccharide Biosynthesis Protein SpsA, Chain A"/>
    <property type="match status" value="1"/>
</dbReference>
<feature type="domain" description="Glycosyltransferase 2-like" evidence="5">
    <location>
        <begin position="38"/>
        <end position="146"/>
    </location>
</feature>
<proteinExistence type="inferred from homology"/>
<dbReference type="SUPFAM" id="SSF53448">
    <property type="entry name" value="Nucleotide-diphospho-sugar transferases"/>
    <property type="match status" value="1"/>
</dbReference>
<comment type="similarity">
    <text evidence="1">Belongs to the glycosyltransferase 2 family.</text>
</comment>
<dbReference type="EMBL" id="BAABGZ010000010">
    <property type="protein sequence ID" value="GAA4349656.1"/>
    <property type="molecule type" value="Genomic_DNA"/>
</dbReference>
<sequence>MRKEDSMSAAGSPLPPATASAPQPLTASVGADCADVAIVILNWNGAKFLRQFLPGVLEHADGARVIVADNASTDDSVELLARDFSTVELLLLDRNLGFCEGYNQALAQVDSDYYVLLNSDVQVTLGWLRPLRDLLARQPRIAAVQPKILSQADPAFFEYAGAGGGYLDRLAYPFCRGRLFDTLEKDLGQYNDARPVAWATGACLLVRATAWRELQGLEPAFFAHMEEIDFCWRLWNAGQEVWYYGGSTVLHVGGGTLHKSNPRKTYLNFRNGLALLYKNAAPGELRSALLQRLLLDGVAGLKFLAAGQFRDFMAVLRAHFSFYSKLGYWRQQRQAARPRLRVQERPGVYPGSIVWAYFAKGKKKFAELGL</sequence>
<dbReference type="PANTHER" id="PTHR43179:SF12">
    <property type="entry name" value="GALACTOFURANOSYLTRANSFERASE GLFT2"/>
    <property type="match status" value="1"/>
</dbReference>
<dbReference type="Proteomes" id="UP001501153">
    <property type="component" value="Unassembled WGS sequence"/>
</dbReference>
<keyword evidence="7" id="KW-1185">Reference proteome</keyword>
<reference evidence="7" key="1">
    <citation type="journal article" date="2019" name="Int. J. Syst. Evol. Microbiol.">
        <title>The Global Catalogue of Microorganisms (GCM) 10K type strain sequencing project: providing services to taxonomists for standard genome sequencing and annotation.</title>
        <authorList>
            <consortium name="The Broad Institute Genomics Platform"/>
            <consortium name="The Broad Institute Genome Sequencing Center for Infectious Disease"/>
            <person name="Wu L."/>
            <person name="Ma J."/>
        </authorList>
    </citation>
    <scope>NUCLEOTIDE SEQUENCE [LARGE SCALE GENOMIC DNA]</scope>
    <source>
        <strain evidence="7">JCM 17923</strain>
    </source>
</reference>
<accession>A0ABP8I241</accession>
<dbReference type="PANTHER" id="PTHR43179">
    <property type="entry name" value="RHAMNOSYLTRANSFERASE WBBL"/>
    <property type="match status" value="1"/>
</dbReference>